<keyword evidence="6" id="KW-1185">Reference proteome</keyword>
<protein>
    <submittedName>
        <fullName evidence="5">ABC transporter substrate-binding protein</fullName>
    </submittedName>
</protein>
<sequence>MTTSDNKARTRGTRRLATIALSVLLTAGTLTACGGGGETIAADAKTGNRKIRIAAPFISTMNSAILYAQGTGILKKHNIEAEFIEVHGGGSLQATLGGSTDMAITSSVNPMAALQQGQEFPIIAQVGNGFPESVIITASAWKESGLKDDSSLKDKMKFLAGKPWGVSSPQGSSSYMAKYMFQLAGLSADDFKMNSMGSASGTLAGLKSEKVVAGSMGSPYPQVAESEGYAKLFVNVSGGEVPELTNTLTSVVAVTPDFYKNNKELVADFRKALGEAQKEVYENSAVVDEWIYKEKFEGSPKDAVLSGVKDQRDGGAIAKQPEVSEESAERLVAFMKATGQPVPDDWRKIFVDLSAN</sequence>
<reference evidence="6" key="1">
    <citation type="journal article" date="2019" name="Int. J. Syst. Evol. Microbiol.">
        <title>The Global Catalogue of Microorganisms (GCM) 10K type strain sequencing project: providing services to taxonomists for standard genome sequencing and annotation.</title>
        <authorList>
            <consortium name="The Broad Institute Genomics Platform"/>
            <consortium name="The Broad Institute Genome Sequencing Center for Infectious Disease"/>
            <person name="Wu L."/>
            <person name="Ma J."/>
        </authorList>
    </citation>
    <scope>NUCLEOTIDE SEQUENCE [LARGE SCALE GENOMIC DNA]</scope>
    <source>
        <strain evidence="6">JCM 10083</strain>
    </source>
</reference>
<organism evidence="5 6">
    <name type="scientific">Streptosporangium amethystogenes subsp. fukuiense</name>
    <dbReference type="NCBI Taxonomy" id="698418"/>
    <lineage>
        <taxon>Bacteria</taxon>
        <taxon>Bacillati</taxon>
        <taxon>Actinomycetota</taxon>
        <taxon>Actinomycetes</taxon>
        <taxon>Streptosporangiales</taxon>
        <taxon>Streptosporangiaceae</taxon>
        <taxon>Streptosporangium</taxon>
    </lineage>
</organism>
<comment type="similarity">
    <text evidence="2">Belongs to the bacterial solute-binding protein SsuA/TauA family.</text>
</comment>
<feature type="chain" id="PRO_5046754000" evidence="4">
    <location>
        <begin position="33"/>
        <end position="356"/>
    </location>
</feature>
<keyword evidence="3 4" id="KW-0732">Signal</keyword>
<name>A0ABW2SXJ9_9ACTN</name>
<dbReference type="Proteomes" id="UP001596514">
    <property type="component" value="Unassembled WGS sequence"/>
</dbReference>
<dbReference type="Gene3D" id="3.40.190.10">
    <property type="entry name" value="Periplasmic binding protein-like II"/>
    <property type="match status" value="2"/>
</dbReference>
<accession>A0ABW2SXJ9</accession>
<dbReference type="Pfam" id="PF13379">
    <property type="entry name" value="NMT1_2"/>
    <property type="match status" value="1"/>
</dbReference>
<comment type="subcellular location">
    <subcellularLocation>
        <location evidence="1">Periplasm</location>
    </subcellularLocation>
</comment>
<dbReference type="EMBL" id="JBHTEE010000001">
    <property type="protein sequence ID" value="MFC7600581.1"/>
    <property type="molecule type" value="Genomic_DNA"/>
</dbReference>
<dbReference type="PANTHER" id="PTHR30024">
    <property type="entry name" value="ALIPHATIC SULFONATES-BINDING PROTEIN-RELATED"/>
    <property type="match status" value="1"/>
</dbReference>
<evidence type="ECO:0000256" key="3">
    <source>
        <dbReference type="ARBA" id="ARBA00022729"/>
    </source>
</evidence>
<evidence type="ECO:0000256" key="1">
    <source>
        <dbReference type="ARBA" id="ARBA00004418"/>
    </source>
</evidence>
<evidence type="ECO:0000313" key="5">
    <source>
        <dbReference type="EMBL" id="MFC7600581.1"/>
    </source>
</evidence>
<dbReference type="PANTHER" id="PTHR30024:SF47">
    <property type="entry name" value="TAURINE-BINDING PERIPLASMIC PROTEIN"/>
    <property type="match status" value="1"/>
</dbReference>
<comment type="caution">
    <text evidence="5">The sequence shown here is derived from an EMBL/GenBank/DDBJ whole genome shotgun (WGS) entry which is preliminary data.</text>
</comment>
<feature type="signal peptide" evidence="4">
    <location>
        <begin position="1"/>
        <end position="32"/>
    </location>
</feature>
<dbReference type="SUPFAM" id="SSF53850">
    <property type="entry name" value="Periplasmic binding protein-like II"/>
    <property type="match status" value="1"/>
</dbReference>
<gene>
    <name evidence="5" type="ORF">ACFQVD_10785</name>
</gene>
<dbReference type="PROSITE" id="PS51257">
    <property type="entry name" value="PROKAR_LIPOPROTEIN"/>
    <property type="match status" value="1"/>
</dbReference>
<proteinExistence type="inferred from homology"/>
<dbReference type="RefSeq" id="WP_343969156.1">
    <property type="nucleotide sequence ID" value="NZ_BAAAGK010000075.1"/>
</dbReference>
<evidence type="ECO:0000256" key="4">
    <source>
        <dbReference type="SAM" id="SignalP"/>
    </source>
</evidence>
<evidence type="ECO:0000256" key="2">
    <source>
        <dbReference type="ARBA" id="ARBA00010742"/>
    </source>
</evidence>
<evidence type="ECO:0000313" key="6">
    <source>
        <dbReference type="Proteomes" id="UP001596514"/>
    </source>
</evidence>